<keyword evidence="5" id="KW-0812">Transmembrane</keyword>
<dbReference type="Gene3D" id="1.10.287.950">
    <property type="entry name" value="Methyl-accepting chemotaxis protein"/>
    <property type="match status" value="1"/>
</dbReference>
<keyword evidence="5" id="KW-1133">Transmembrane helix</keyword>
<comment type="similarity">
    <text evidence="2">Belongs to the methyl-accepting chemotaxis (MCP) protein family.</text>
</comment>
<dbReference type="InterPro" id="IPR047347">
    <property type="entry name" value="YvaQ-like_sensor"/>
</dbReference>
<comment type="caution">
    <text evidence="8">The sequence shown here is derived from an EMBL/GenBank/DDBJ whole genome shotgun (WGS) entry which is preliminary data.</text>
</comment>
<keyword evidence="1 3" id="KW-0807">Transducer</keyword>
<keyword evidence="5" id="KW-0472">Membrane</keyword>
<accession>A0ABR8Q3Q9</accession>
<proteinExistence type="inferred from homology"/>
<feature type="transmembrane region" description="Helical" evidence="5">
    <location>
        <begin position="189"/>
        <end position="211"/>
    </location>
</feature>
<gene>
    <name evidence="8" type="ORF">H9660_07835</name>
</gene>
<evidence type="ECO:0000259" key="7">
    <source>
        <dbReference type="PROSITE" id="PS50885"/>
    </source>
</evidence>
<feature type="coiled-coil region" evidence="4">
    <location>
        <begin position="138"/>
        <end position="172"/>
    </location>
</feature>
<feature type="domain" description="HAMP" evidence="7">
    <location>
        <begin position="212"/>
        <end position="264"/>
    </location>
</feature>
<dbReference type="InterPro" id="IPR004089">
    <property type="entry name" value="MCPsignal_dom"/>
</dbReference>
<evidence type="ECO:0000256" key="3">
    <source>
        <dbReference type="PROSITE-ProRule" id="PRU00284"/>
    </source>
</evidence>
<name>A0ABR8Q3Q9_9CLOT</name>
<evidence type="ECO:0000256" key="5">
    <source>
        <dbReference type="SAM" id="Phobius"/>
    </source>
</evidence>
<dbReference type="Pfam" id="PF00672">
    <property type="entry name" value="HAMP"/>
    <property type="match status" value="1"/>
</dbReference>
<dbReference type="PROSITE" id="PS50111">
    <property type="entry name" value="CHEMOTAXIS_TRANSDUC_2"/>
    <property type="match status" value="1"/>
</dbReference>
<evidence type="ECO:0000256" key="4">
    <source>
        <dbReference type="SAM" id="Coils"/>
    </source>
</evidence>
<dbReference type="SMART" id="SM00283">
    <property type="entry name" value="MA"/>
    <property type="match status" value="1"/>
</dbReference>
<sequence>MNLLKNTKISTKLICAFLLLGVLTVLIGTFGLISINKSNAGTKRLYHDNVVGISSISTLNKNNTVVHLKTTLLLTSNDKDFINKQLDHINRLTEENKQLIKTYKSGITREKDKILFNEFETYLNEYTTSRDNLISLFQAGKQDEVKQLYEELENIKTKIDEVLSELVTLNDEWAIETLNENNLSFKQTFIATFLISLISLIILITIAIMLIKSITTSIKEILDLSNRLSKYDFSENINLKSNDEFGIVADSLNKAQSNIKDLIKDVIYGSEEISAASEELAASVEELTFQFKEINNSTFEVTNIVHETSATTEELTASAAEIEENVSLLATKATEVKENAEDIKNRATEIKDNTVSVITNTKNVYDNVEEAILNSIKKASVVEEIIEMANIIENISKQTNLLALNAAIEAARAGEQGKGFAVVADEVRKLAEQSSEAVNKVKLTINDVKKAFNSISNYSTELLDFMGNDVMKQFNGFIQVGEQYEYDGIFSNKMSEEIALMSKEFYSRTKEISDAITVVAEMAENSSKNLINVKQGINDSTNAISQIAKTAQGQADLAQKLTKTVSKFKI</sequence>
<dbReference type="SUPFAM" id="SSF58104">
    <property type="entry name" value="Methyl-accepting chemotaxis protein (MCP) signaling domain"/>
    <property type="match status" value="1"/>
</dbReference>
<dbReference type="CDD" id="cd06225">
    <property type="entry name" value="HAMP"/>
    <property type="match status" value="1"/>
</dbReference>
<dbReference type="PROSITE" id="PS50885">
    <property type="entry name" value="HAMP"/>
    <property type="match status" value="1"/>
</dbReference>
<dbReference type="InterPro" id="IPR003660">
    <property type="entry name" value="HAMP_dom"/>
</dbReference>
<dbReference type="InterPro" id="IPR004090">
    <property type="entry name" value="Chemotax_Me-accpt_rcpt"/>
</dbReference>
<feature type="coiled-coil region" evidence="4">
    <location>
        <begin position="319"/>
        <end position="353"/>
    </location>
</feature>
<keyword evidence="4" id="KW-0175">Coiled coil</keyword>
<dbReference type="RefSeq" id="WP_191749821.1">
    <property type="nucleotide sequence ID" value="NZ_JACSQZ010000023.1"/>
</dbReference>
<evidence type="ECO:0000313" key="8">
    <source>
        <dbReference type="EMBL" id="MBD7915058.1"/>
    </source>
</evidence>
<keyword evidence="9" id="KW-1185">Reference proteome</keyword>
<evidence type="ECO:0000256" key="2">
    <source>
        <dbReference type="ARBA" id="ARBA00029447"/>
    </source>
</evidence>
<dbReference type="CDD" id="cd19411">
    <property type="entry name" value="MCP2201-like_sensor"/>
    <property type="match status" value="1"/>
</dbReference>
<evidence type="ECO:0000313" key="9">
    <source>
        <dbReference type="Proteomes" id="UP000640335"/>
    </source>
</evidence>
<dbReference type="PANTHER" id="PTHR32089">
    <property type="entry name" value="METHYL-ACCEPTING CHEMOTAXIS PROTEIN MCPB"/>
    <property type="match status" value="1"/>
</dbReference>
<feature type="domain" description="Methyl-accepting transducer" evidence="6">
    <location>
        <begin position="276"/>
        <end position="450"/>
    </location>
</feature>
<dbReference type="Proteomes" id="UP000640335">
    <property type="component" value="Unassembled WGS sequence"/>
</dbReference>
<evidence type="ECO:0000256" key="1">
    <source>
        <dbReference type="ARBA" id="ARBA00023224"/>
    </source>
</evidence>
<dbReference type="Pfam" id="PF00015">
    <property type="entry name" value="MCPsignal"/>
    <property type="match status" value="1"/>
</dbReference>
<dbReference type="InterPro" id="IPR024478">
    <property type="entry name" value="HlyB_4HB_MCP"/>
</dbReference>
<evidence type="ECO:0000259" key="6">
    <source>
        <dbReference type="PROSITE" id="PS50111"/>
    </source>
</evidence>
<dbReference type="PANTHER" id="PTHR32089:SF112">
    <property type="entry name" value="LYSOZYME-LIKE PROTEIN-RELATED"/>
    <property type="match status" value="1"/>
</dbReference>
<protein>
    <submittedName>
        <fullName evidence="8">Methyl-accepting chemotaxis protein</fullName>
    </submittedName>
</protein>
<organism evidence="8 9">
    <name type="scientific">Clostridium gallinarum</name>
    <dbReference type="NCBI Taxonomy" id="2762246"/>
    <lineage>
        <taxon>Bacteria</taxon>
        <taxon>Bacillati</taxon>
        <taxon>Bacillota</taxon>
        <taxon>Clostridia</taxon>
        <taxon>Eubacteriales</taxon>
        <taxon>Clostridiaceae</taxon>
        <taxon>Clostridium</taxon>
    </lineage>
</organism>
<dbReference type="PRINTS" id="PR00260">
    <property type="entry name" value="CHEMTRNSDUCR"/>
</dbReference>
<dbReference type="EMBL" id="JACSQZ010000023">
    <property type="protein sequence ID" value="MBD7915058.1"/>
    <property type="molecule type" value="Genomic_DNA"/>
</dbReference>
<reference evidence="8 9" key="1">
    <citation type="submission" date="2020-08" db="EMBL/GenBank/DDBJ databases">
        <title>A Genomic Blueprint of the Chicken Gut Microbiome.</title>
        <authorList>
            <person name="Gilroy R."/>
            <person name="Ravi A."/>
            <person name="Getino M."/>
            <person name="Pursley I."/>
            <person name="Horton D.L."/>
            <person name="Alikhan N.-F."/>
            <person name="Baker D."/>
            <person name="Gharbi K."/>
            <person name="Hall N."/>
            <person name="Watson M."/>
            <person name="Adriaenssens E.M."/>
            <person name="Foster-Nyarko E."/>
            <person name="Jarju S."/>
            <person name="Secka A."/>
            <person name="Antonio M."/>
            <person name="Oren A."/>
            <person name="Chaudhuri R."/>
            <person name="La Ragione R.M."/>
            <person name="Hildebrand F."/>
            <person name="Pallen M.J."/>
        </authorList>
    </citation>
    <scope>NUCLEOTIDE SEQUENCE [LARGE SCALE GENOMIC DNA]</scope>
    <source>
        <strain evidence="8 9">Sa3CUN1</strain>
    </source>
</reference>
<dbReference type="Gene3D" id="6.10.340.10">
    <property type="match status" value="1"/>
</dbReference>
<dbReference type="Pfam" id="PF12729">
    <property type="entry name" value="4HB_MCP_1"/>
    <property type="match status" value="1"/>
</dbReference>